<organism evidence="2 3">
    <name type="scientific">Zizania palustris</name>
    <name type="common">Northern wild rice</name>
    <dbReference type="NCBI Taxonomy" id="103762"/>
    <lineage>
        <taxon>Eukaryota</taxon>
        <taxon>Viridiplantae</taxon>
        <taxon>Streptophyta</taxon>
        <taxon>Embryophyta</taxon>
        <taxon>Tracheophyta</taxon>
        <taxon>Spermatophyta</taxon>
        <taxon>Magnoliopsida</taxon>
        <taxon>Liliopsida</taxon>
        <taxon>Poales</taxon>
        <taxon>Poaceae</taxon>
        <taxon>BOP clade</taxon>
        <taxon>Oryzoideae</taxon>
        <taxon>Oryzeae</taxon>
        <taxon>Zizaniinae</taxon>
        <taxon>Zizania</taxon>
    </lineage>
</organism>
<evidence type="ECO:0000313" key="2">
    <source>
        <dbReference type="EMBL" id="KAG8067166.1"/>
    </source>
</evidence>
<accession>A0A8J5S360</accession>
<protein>
    <submittedName>
        <fullName evidence="2">Uncharacterized protein</fullName>
    </submittedName>
</protein>
<evidence type="ECO:0000313" key="3">
    <source>
        <dbReference type="Proteomes" id="UP000729402"/>
    </source>
</evidence>
<feature type="region of interest" description="Disordered" evidence="1">
    <location>
        <begin position="30"/>
        <end position="77"/>
    </location>
</feature>
<keyword evidence="3" id="KW-1185">Reference proteome</keyword>
<name>A0A8J5S360_ZIZPA</name>
<feature type="region of interest" description="Disordered" evidence="1">
    <location>
        <begin position="89"/>
        <end position="140"/>
    </location>
</feature>
<gene>
    <name evidence="2" type="ORF">GUJ93_ZPchr0005g14797</name>
</gene>
<sequence>MNFRRSRSLRDPHLVSASVADLFDLTCLRSPTVVSPSPSPPPPPPHAPPPRATTDGRSDAARRPPPPPTLPGRRVLHLVPRAACRALGDLSARSRAPPASPRQNPSCLPPGGAEVRGGTAAGSSGAEVIGHSLRWTRALQ</sequence>
<reference evidence="2" key="2">
    <citation type="submission" date="2021-02" db="EMBL/GenBank/DDBJ databases">
        <authorList>
            <person name="Kimball J.A."/>
            <person name="Haas M.W."/>
            <person name="Macchietto M."/>
            <person name="Kono T."/>
            <person name="Duquette J."/>
            <person name="Shao M."/>
        </authorList>
    </citation>
    <scope>NUCLEOTIDE SEQUENCE</scope>
    <source>
        <tissue evidence="2">Fresh leaf tissue</tissue>
    </source>
</reference>
<proteinExistence type="predicted"/>
<dbReference type="AlphaFoldDB" id="A0A8J5S360"/>
<comment type="caution">
    <text evidence="2">The sequence shown here is derived from an EMBL/GenBank/DDBJ whole genome shotgun (WGS) entry which is preliminary data.</text>
</comment>
<dbReference type="Proteomes" id="UP000729402">
    <property type="component" value="Unassembled WGS sequence"/>
</dbReference>
<feature type="compositionally biased region" description="Pro residues" evidence="1">
    <location>
        <begin position="37"/>
        <end position="51"/>
    </location>
</feature>
<dbReference type="EMBL" id="JAAALK010000284">
    <property type="protein sequence ID" value="KAG8067166.1"/>
    <property type="molecule type" value="Genomic_DNA"/>
</dbReference>
<reference evidence="2" key="1">
    <citation type="journal article" date="2021" name="bioRxiv">
        <title>Whole Genome Assembly and Annotation of Northern Wild Rice, Zizania palustris L., Supports a Whole Genome Duplication in the Zizania Genus.</title>
        <authorList>
            <person name="Haas M."/>
            <person name="Kono T."/>
            <person name="Macchietto M."/>
            <person name="Millas R."/>
            <person name="McGilp L."/>
            <person name="Shao M."/>
            <person name="Duquette J."/>
            <person name="Hirsch C.N."/>
            <person name="Kimball J."/>
        </authorList>
    </citation>
    <scope>NUCLEOTIDE SEQUENCE</scope>
    <source>
        <tissue evidence="2">Fresh leaf tissue</tissue>
    </source>
</reference>
<evidence type="ECO:0000256" key="1">
    <source>
        <dbReference type="SAM" id="MobiDB-lite"/>
    </source>
</evidence>